<gene>
    <name evidence="1" type="ORF">GSTENG00028728001</name>
</gene>
<sequence>MGGLLFGEAQKLFISTAPGSKGAPSSQALAFCYANILSPISCLLSGQTSTSLRTSRELSSHFILNPLNTKHTHRQTITIILNVCTIQHFDIWNN</sequence>
<protein>
    <submittedName>
        <fullName evidence="1">(spotted green pufferfish) hypothetical protein</fullName>
    </submittedName>
</protein>
<organism evidence="1">
    <name type="scientific">Tetraodon nigroviridis</name>
    <name type="common">Spotted green pufferfish</name>
    <name type="synonym">Chelonodon nigroviridis</name>
    <dbReference type="NCBI Taxonomy" id="99883"/>
    <lineage>
        <taxon>Eukaryota</taxon>
        <taxon>Metazoa</taxon>
        <taxon>Chordata</taxon>
        <taxon>Craniata</taxon>
        <taxon>Vertebrata</taxon>
        <taxon>Euteleostomi</taxon>
        <taxon>Actinopterygii</taxon>
        <taxon>Neopterygii</taxon>
        <taxon>Teleostei</taxon>
        <taxon>Neoteleostei</taxon>
        <taxon>Acanthomorphata</taxon>
        <taxon>Eupercaria</taxon>
        <taxon>Tetraodontiformes</taxon>
        <taxon>Tetradontoidea</taxon>
        <taxon>Tetraodontidae</taxon>
        <taxon>Tetraodon</taxon>
    </lineage>
</organism>
<reference evidence="1" key="2">
    <citation type="submission" date="2004-02" db="EMBL/GenBank/DDBJ databases">
        <authorList>
            <consortium name="Genoscope"/>
            <consortium name="Whitehead Institute Centre for Genome Research"/>
        </authorList>
    </citation>
    <scope>NUCLEOTIDE SEQUENCE</scope>
</reference>
<dbReference type="KEGG" id="tng:GSTEN00028728G001"/>
<evidence type="ECO:0000313" key="1">
    <source>
        <dbReference type="EMBL" id="CAG07902.1"/>
    </source>
</evidence>
<name>Q4RUN0_TETNG</name>
<reference evidence="1" key="1">
    <citation type="journal article" date="2004" name="Nature">
        <title>Genome duplication in the teleost fish Tetraodon nigroviridis reveals the early vertebrate proto-karyotype.</title>
        <authorList>
            <person name="Jaillon O."/>
            <person name="Aury J.-M."/>
            <person name="Brunet F."/>
            <person name="Petit J.-L."/>
            <person name="Stange-Thomann N."/>
            <person name="Mauceli E."/>
            <person name="Bouneau L."/>
            <person name="Fischer C."/>
            <person name="Ozouf-Costaz C."/>
            <person name="Bernot A."/>
            <person name="Nicaud S."/>
            <person name="Jaffe D."/>
            <person name="Fisher S."/>
            <person name="Lutfalla G."/>
            <person name="Dossat C."/>
            <person name="Segurens B."/>
            <person name="Dasilva C."/>
            <person name="Salanoubat M."/>
            <person name="Levy M."/>
            <person name="Boudet N."/>
            <person name="Castellano S."/>
            <person name="Anthouard V."/>
            <person name="Jubin C."/>
            <person name="Castelli V."/>
            <person name="Katinka M."/>
            <person name="Vacherie B."/>
            <person name="Biemont C."/>
            <person name="Skalli Z."/>
            <person name="Cattolico L."/>
            <person name="Poulain J."/>
            <person name="De Berardinis V."/>
            <person name="Cruaud C."/>
            <person name="Duprat S."/>
            <person name="Brottier P."/>
            <person name="Coutanceau J.-P."/>
            <person name="Gouzy J."/>
            <person name="Parra G."/>
            <person name="Lardier G."/>
            <person name="Chapple C."/>
            <person name="McKernan K.J."/>
            <person name="McEwan P."/>
            <person name="Bosak S."/>
            <person name="Kellis M."/>
            <person name="Volff J.-N."/>
            <person name="Guigo R."/>
            <person name="Zody M.C."/>
            <person name="Mesirov J."/>
            <person name="Lindblad-Toh K."/>
            <person name="Birren B."/>
            <person name="Nusbaum C."/>
            <person name="Kahn D."/>
            <person name="Robinson-Rechavi M."/>
            <person name="Laudet V."/>
            <person name="Schachter V."/>
            <person name="Quetier F."/>
            <person name="Saurin W."/>
            <person name="Scarpelli C."/>
            <person name="Wincker P."/>
            <person name="Lander E.S."/>
            <person name="Weissenbach J."/>
            <person name="Roest Crollius H."/>
        </authorList>
    </citation>
    <scope>NUCLEOTIDE SEQUENCE [LARGE SCALE GENOMIC DNA]</scope>
</reference>
<proteinExistence type="predicted"/>
<dbReference type="OrthoDB" id="10560196at2759"/>
<dbReference type="EMBL" id="CAAE01014993">
    <property type="protein sequence ID" value="CAG07902.1"/>
    <property type="molecule type" value="Genomic_DNA"/>
</dbReference>
<dbReference type="AlphaFoldDB" id="Q4RUN0"/>
<comment type="caution">
    <text evidence="1">The sequence shown here is derived from an EMBL/GenBank/DDBJ whole genome shotgun (WGS) entry which is preliminary data.</text>
</comment>
<accession>Q4RUN0</accession>